<dbReference type="InterPro" id="IPR023353">
    <property type="entry name" value="LemA-like_dom_sf"/>
</dbReference>
<proteinExistence type="inferred from homology"/>
<dbReference type="PANTHER" id="PTHR34478">
    <property type="entry name" value="PROTEIN LEMA"/>
    <property type="match status" value="1"/>
</dbReference>
<evidence type="ECO:0000256" key="5">
    <source>
        <dbReference type="ARBA" id="ARBA00023136"/>
    </source>
</evidence>
<gene>
    <name evidence="7" type="ORF">cpu_12710</name>
</gene>
<evidence type="ECO:0000256" key="3">
    <source>
        <dbReference type="ARBA" id="ARBA00022692"/>
    </source>
</evidence>
<dbReference type="InterPro" id="IPR007156">
    <property type="entry name" value="MamQ_LemA"/>
</dbReference>
<feature type="transmembrane region" description="Helical" evidence="6">
    <location>
        <begin position="6"/>
        <end position="25"/>
    </location>
</feature>
<dbReference type="Pfam" id="PF04011">
    <property type="entry name" value="LemA"/>
    <property type="match status" value="1"/>
</dbReference>
<dbReference type="PANTHER" id="PTHR34478:SF2">
    <property type="entry name" value="MEMBRANE PROTEIN"/>
    <property type="match status" value="1"/>
</dbReference>
<organism evidence="7 8">
    <name type="scientific">Carboxydothermus pertinax</name>
    <dbReference type="NCBI Taxonomy" id="870242"/>
    <lineage>
        <taxon>Bacteria</taxon>
        <taxon>Bacillati</taxon>
        <taxon>Bacillota</taxon>
        <taxon>Clostridia</taxon>
        <taxon>Thermoanaerobacterales</taxon>
        <taxon>Thermoanaerobacteraceae</taxon>
        <taxon>Carboxydothermus</taxon>
    </lineage>
</organism>
<evidence type="ECO:0000256" key="1">
    <source>
        <dbReference type="ARBA" id="ARBA00004167"/>
    </source>
</evidence>
<accession>A0A1L8CV39</accession>
<name>A0A1L8CV39_9THEO</name>
<keyword evidence="5 6" id="KW-0472">Membrane</keyword>
<comment type="caution">
    <text evidence="7">The sequence shown here is derived from an EMBL/GenBank/DDBJ whole genome shotgun (WGS) entry which is preliminary data.</text>
</comment>
<comment type="subcellular location">
    <subcellularLocation>
        <location evidence="1">Membrane</location>
        <topology evidence="1">Single-pass membrane protein</topology>
    </subcellularLocation>
</comment>
<evidence type="ECO:0000256" key="6">
    <source>
        <dbReference type="SAM" id="Phobius"/>
    </source>
</evidence>
<dbReference type="AlphaFoldDB" id="A0A1L8CV39"/>
<protein>
    <submittedName>
        <fullName evidence="7">LemA family protein</fullName>
    </submittedName>
</protein>
<sequence length="188" mass="20884">MNQKPLFWVIVGIVILFLLYGFSTYNSLVALNEKVDANLSEIDNQLARAADLLPNLEATVKGYAAHEKEIFVSIAKARSLMLSAGTVSQRDEAAGELSNLVGRLLMLTENYPNLKADAQFAQLMDELAGTANRITVARRDYNEAVREYNTRIKTFPTNIVAGIFGFTPKDYFKAPENAKTFPKVNFGQ</sequence>
<evidence type="ECO:0000313" key="8">
    <source>
        <dbReference type="Proteomes" id="UP000187485"/>
    </source>
</evidence>
<dbReference type="OrthoDB" id="9804152at2"/>
<dbReference type="GO" id="GO:0016020">
    <property type="term" value="C:membrane"/>
    <property type="evidence" value="ECO:0007669"/>
    <property type="project" value="UniProtKB-SubCell"/>
</dbReference>
<dbReference type="Gene3D" id="1.20.1440.20">
    <property type="entry name" value="LemA-like domain"/>
    <property type="match status" value="1"/>
</dbReference>
<dbReference type="STRING" id="870242.cpu_12710"/>
<reference evidence="8" key="1">
    <citation type="submission" date="2016-12" db="EMBL/GenBank/DDBJ databases">
        <title>Draft Genome Sequences od Carboxydothermus pertinax and islandicus, Hydrogenogenic Carboxydotrophic Bacteria.</title>
        <authorList>
            <person name="Fukuyama Y."/>
            <person name="Ohmae K."/>
            <person name="Yoneda Y."/>
            <person name="Yoshida T."/>
            <person name="Sako Y."/>
        </authorList>
    </citation>
    <scope>NUCLEOTIDE SEQUENCE [LARGE SCALE GENOMIC DNA]</scope>
    <source>
        <strain evidence="8">Ug1</strain>
    </source>
</reference>
<keyword evidence="4 6" id="KW-1133">Transmembrane helix</keyword>
<dbReference type="Proteomes" id="UP000187485">
    <property type="component" value="Unassembled WGS sequence"/>
</dbReference>
<evidence type="ECO:0000313" key="7">
    <source>
        <dbReference type="EMBL" id="GAV22761.1"/>
    </source>
</evidence>
<keyword evidence="8" id="KW-1185">Reference proteome</keyword>
<dbReference type="SUPFAM" id="SSF140478">
    <property type="entry name" value="LemA-like"/>
    <property type="match status" value="1"/>
</dbReference>
<evidence type="ECO:0000256" key="2">
    <source>
        <dbReference type="ARBA" id="ARBA00008854"/>
    </source>
</evidence>
<dbReference type="RefSeq" id="WP_075859227.1">
    <property type="nucleotide sequence ID" value="NZ_BDJK01000019.1"/>
</dbReference>
<dbReference type="EMBL" id="BDJK01000019">
    <property type="protein sequence ID" value="GAV22761.1"/>
    <property type="molecule type" value="Genomic_DNA"/>
</dbReference>
<evidence type="ECO:0000256" key="4">
    <source>
        <dbReference type="ARBA" id="ARBA00022989"/>
    </source>
</evidence>
<keyword evidence="3 6" id="KW-0812">Transmembrane</keyword>
<comment type="similarity">
    <text evidence="2">Belongs to the LemA family.</text>
</comment>